<evidence type="ECO:0000256" key="4">
    <source>
        <dbReference type="ARBA" id="ARBA00022989"/>
    </source>
</evidence>
<feature type="domain" description="ABC3 transporter permease C-terminal" evidence="8">
    <location>
        <begin position="240"/>
        <end position="340"/>
    </location>
</feature>
<gene>
    <name evidence="9" type="ORF">CLTHE_08700</name>
</gene>
<comment type="subcellular location">
    <subcellularLocation>
        <location evidence="1">Cell membrane</location>
        <topology evidence="1">Multi-pass membrane protein</topology>
    </subcellularLocation>
</comment>
<evidence type="ECO:0000256" key="2">
    <source>
        <dbReference type="ARBA" id="ARBA00022475"/>
    </source>
</evidence>
<dbReference type="Proteomes" id="UP000191448">
    <property type="component" value="Unassembled WGS sequence"/>
</dbReference>
<accession>A0A1V4SXC5</accession>
<evidence type="ECO:0000256" key="6">
    <source>
        <dbReference type="ARBA" id="ARBA00038076"/>
    </source>
</evidence>
<organism evidence="9 10">
    <name type="scientific">Clostridium thermobutyricum DSM 4928</name>
    <dbReference type="NCBI Taxonomy" id="1121339"/>
    <lineage>
        <taxon>Bacteria</taxon>
        <taxon>Bacillati</taxon>
        <taxon>Bacillota</taxon>
        <taxon>Clostridia</taxon>
        <taxon>Eubacteriales</taxon>
        <taxon>Clostridiaceae</taxon>
        <taxon>Clostridium</taxon>
    </lineage>
</organism>
<feature type="transmembrane region" description="Helical" evidence="7">
    <location>
        <begin position="647"/>
        <end position="671"/>
    </location>
</feature>
<comment type="caution">
    <text evidence="9">The sequence shown here is derived from an EMBL/GenBank/DDBJ whole genome shotgun (WGS) entry which is preliminary data.</text>
</comment>
<dbReference type="EMBL" id="LTAY01000026">
    <property type="protein sequence ID" value="OPX49116.1"/>
    <property type="molecule type" value="Genomic_DNA"/>
</dbReference>
<evidence type="ECO:0000313" key="9">
    <source>
        <dbReference type="EMBL" id="OPX49116.1"/>
    </source>
</evidence>
<keyword evidence="4 7" id="KW-1133">Transmembrane helix</keyword>
<evidence type="ECO:0000256" key="1">
    <source>
        <dbReference type="ARBA" id="ARBA00004651"/>
    </source>
</evidence>
<dbReference type="GO" id="GO:0005886">
    <property type="term" value="C:plasma membrane"/>
    <property type="evidence" value="ECO:0007669"/>
    <property type="project" value="UniProtKB-SubCell"/>
</dbReference>
<dbReference type="PANTHER" id="PTHR30572">
    <property type="entry name" value="MEMBRANE COMPONENT OF TRANSPORTER-RELATED"/>
    <property type="match status" value="1"/>
</dbReference>
<feature type="transmembrane region" description="Helical" evidence="7">
    <location>
        <begin position="726"/>
        <end position="747"/>
    </location>
</feature>
<name>A0A1V4SXC5_9CLOT</name>
<evidence type="ECO:0000313" key="10">
    <source>
        <dbReference type="Proteomes" id="UP000191448"/>
    </source>
</evidence>
<keyword evidence="3 7" id="KW-0812">Transmembrane</keyword>
<evidence type="ECO:0000256" key="5">
    <source>
        <dbReference type="ARBA" id="ARBA00023136"/>
    </source>
</evidence>
<reference evidence="9 10" key="1">
    <citation type="submission" date="2016-02" db="EMBL/GenBank/DDBJ databases">
        <title>Genome sequence of Clostridium thermobutyricum DSM 4928.</title>
        <authorList>
            <person name="Poehlein A."/>
            <person name="Daniel R."/>
        </authorList>
    </citation>
    <scope>NUCLEOTIDE SEQUENCE [LARGE SCALE GENOMIC DNA]</scope>
    <source>
        <strain evidence="9 10">DSM 4928</strain>
    </source>
</reference>
<dbReference type="Pfam" id="PF02687">
    <property type="entry name" value="FtsX"/>
    <property type="match status" value="1"/>
</dbReference>
<evidence type="ECO:0000256" key="3">
    <source>
        <dbReference type="ARBA" id="ARBA00022692"/>
    </source>
</evidence>
<comment type="similarity">
    <text evidence="6">Belongs to the ABC-4 integral membrane protein family.</text>
</comment>
<dbReference type="InterPro" id="IPR003838">
    <property type="entry name" value="ABC3_permease_C"/>
</dbReference>
<dbReference type="PANTHER" id="PTHR30572:SF4">
    <property type="entry name" value="ABC TRANSPORTER PERMEASE YTRF"/>
    <property type="match status" value="1"/>
</dbReference>
<dbReference type="InterPro" id="IPR050250">
    <property type="entry name" value="Macrolide_Exporter_MacB"/>
</dbReference>
<keyword evidence="2" id="KW-1003">Cell membrane</keyword>
<sequence>MRVFKNIFRNKLDFLVIISIITVSLIGVNIIFNILFNGYVESKQTEKFSNKNIGITLEFSKEISKNEINEIMKKIDENNIPFSFSKRTELKGKLFDTIITLDSVNSPDLYDYKIKQGRDITTDDIRNNRKVIVISTNYKEFFYEKEGKYFISIDGIEYEIIGVTENNLANEWYRLKAFTPYNFKNGLDVINTNIISFYTDKDIKIPKSISSYIREITYNKLNKVTVNEIIETMTTEIGYYIILGILSIVNLCIFFILFIKKRKPIINILRAVGYNKKQAGNYILKQMLVCGLISSFIAWGIYYPFSNYFNEKFMNIGLNPSILILIVDFLFSLIVIFIISKILFRFISNMEIQEGIKKRKNILNNMFIKFFIIIELFMMFNYSIEFYSLTKNLSQILRISNRIIDFDNTLIMDGFSISFDSEDLKNYDIINTIKFLEQNGVEVVNYLYSIDTSEDVMNMKNKEKEGYSENFKLSFMDLEDNILPLMYISNSSLDILKIKGIEKQNNNVQSNEVLVYAGESYKNYFKEGDIIKGNSGENYKIIGFIDENQYMFNTNQGSKIIDNFNKLDSFIIVPFEINDLDNINIAGLDLESKRFYTLANSFIKFSDESEKALINETLNKKELKADSLDIQLKRMQITDFSYVKYKLFSAIMISIITLISLICYIISLIYSERRNMGIKRALGYNIINIIKIYIFKIISMIAISNILIIVYKVIREDVFMDRNVIIPIVVIDIFIIVLSLVLIIYYVRREKISELIKEKD</sequence>
<feature type="transmembrane region" description="Helical" evidence="7">
    <location>
        <begin position="12"/>
        <end position="36"/>
    </location>
</feature>
<dbReference type="RefSeq" id="WP_080022165.1">
    <property type="nucleotide sequence ID" value="NZ_LTAY01000026.1"/>
</dbReference>
<proteinExistence type="inferred from homology"/>
<evidence type="ECO:0000259" key="8">
    <source>
        <dbReference type="Pfam" id="PF02687"/>
    </source>
</evidence>
<feature type="transmembrane region" description="Helical" evidence="7">
    <location>
        <begin position="237"/>
        <end position="259"/>
    </location>
</feature>
<keyword evidence="5 7" id="KW-0472">Membrane</keyword>
<feature type="transmembrane region" description="Helical" evidence="7">
    <location>
        <begin position="365"/>
        <end position="384"/>
    </location>
</feature>
<feature type="transmembrane region" description="Helical" evidence="7">
    <location>
        <begin position="280"/>
        <end position="302"/>
    </location>
</feature>
<dbReference type="AlphaFoldDB" id="A0A1V4SXC5"/>
<evidence type="ECO:0000256" key="7">
    <source>
        <dbReference type="SAM" id="Phobius"/>
    </source>
</evidence>
<feature type="transmembrane region" description="Helical" evidence="7">
    <location>
        <begin position="322"/>
        <end position="344"/>
    </location>
</feature>
<feature type="transmembrane region" description="Helical" evidence="7">
    <location>
        <begin position="692"/>
        <end position="714"/>
    </location>
</feature>
<dbReference type="GO" id="GO:0022857">
    <property type="term" value="F:transmembrane transporter activity"/>
    <property type="evidence" value="ECO:0007669"/>
    <property type="project" value="TreeGrafter"/>
</dbReference>
<protein>
    <submittedName>
        <fullName evidence="9">FtsX-like permease family protein</fullName>
    </submittedName>
</protein>